<keyword evidence="10 16" id="KW-0418">Kinase</keyword>
<protein>
    <recommendedName>
        <fullName evidence="15 16">Type III pantothenate kinase</fullName>
        <ecNumber evidence="6 16">2.7.1.33</ecNumber>
    </recommendedName>
    <alternativeName>
        <fullName evidence="16">PanK-III</fullName>
    </alternativeName>
    <alternativeName>
        <fullName evidence="16">Pantothenic acid kinase</fullName>
    </alternativeName>
</protein>
<name>A0ABR8P2U9_9GAMM</name>
<evidence type="ECO:0000256" key="7">
    <source>
        <dbReference type="ARBA" id="ARBA00022490"/>
    </source>
</evidence>
<evidence type="ECO:0000256" key="10">
    <source>
        <dbReference type="ARBA" id="ARBA00022777"/>
    </source>
</evidence>
<evidence type="ECO:0000256" key="1">
    <source>
        <dbReference type="ARBA" id="ARBA00001206"/>
    </source>
</evidence>
<evidence type="ECO:0000256" key="3">
    <source>
        <dbReference type="ARBA" id="ARBA00004496"/>
    </source>
</evidence>
<dbReference type="Gene3D" id="3.30.420.40">
    <property type="match status" value="2"/>
</dbReference>
<dbReference type="HAMAP" id="MF_01274">
    <property type="entry name" value="Pantothen_kinase_3"/>
    <property type="match status" value="1"/>
</dbReference>
<proteinExistence type="inferred from homology"/>
<feature type="binding site" evidence="16">
    <location>
        <position position="116"/>
    </location>
    <ligand>
        <name>K(+)</name>
        <dbReference type="ChEBI" id="CHEBI:29103"/>
    </ligand>
</feature>
<keyword evidence="13 16" id="KW-0173">Coenzyme A biosynthesis</keyword>
<dbReference type="EC" id="2.7.1.33" evidence="6 16"/>
<evidence type="ECO:0000256" key="6">
    <source>
        <dbReference type="ARBA" id="ARBA00012102"/>
    </source>
</evidence>
<evidence type="ECO:0000256" key="13">
    <source>
        <dbReference type="ARBA" id="ARBA00022993"/>
    </source>
</evidence>
<dbReference type="InterPro" id="IPR004619">
    <property type="entry name" value="Type_III_PanK"/>
</dbReference>
<evidence type="ECO:0000256" key="5">
    <source>
        <dbReference type="ARBA" id="ARBA00011738"/>
    </source>
</evidence>
<dbReference type="PANTHER" id="PTHR34265">
    <property type="entry name" value="TYPE III PANTOTHENATE KINASE"/>
    <property type="match status" value="1"/>
</dbReference>
<comment type="cofactor">
    <cofactor evidence="16">
        <name>NH4(+)</name>
        <dbReference type="ChEBI" id="CHEBI:28938"/>
    </cofactor>
    <cofactor evidence="16">
        <name>K(+)</name>
        <dbReference type="ChEBI" id="CHEBI:29103"/>
    </cofactor>
    <text evidence="16">A monovalent cation. Ammonium or potassium.</text>
</comment>
<evidence type="ECO:0000256" key="16">
    <source>
        <dbReference type="HAMAP-Rule" id="MF_01274"/>
    </source>
</evidence>
<evidence type="ECO:0000313" key="18">
    <source>
        <dbReference type="Proteomes" id="UP000604161"/>
    </source>
</evidence>
<dbReference type="Proteomes" id="UP000604161">
    <property type="component" value="Unassembled WGS sequence"/>
</dbReference>
<comment type="catalytic activity">
    <reaction evidence="1 16">
        <text>(R)-pantothenate + ATP = (R)-4'-phosphopantothenate + ADP + H(+)</text>
        <dbReference type="Rhea" id="RHEA:16373"/>
        <dbReference type="ChEBI" id="CHEBI:10986"/>
        <dbReference type="ChEBI" id="CHEBI:15378"/>
        <dbReference type="ChEBI" id="CHEBI:29032"/>
        <dbReference type="ChEBI" id="CHEBI:30616"/>
        <dbReference type="ChEBI" id="CHEBI:456216"/>
        <dbReference type="EC" id="2.7.1.33"/>
    </reaction>
</comment>
<keyword evidence="9 16" id="KW-0547">Nucleotide-binding</keyword>
<comment type="subunit">
    <text evidence="5 16">Homodimer.</text>
</comment>
<reference evidence="17 18" key="1">
    <citation type="submission" date="2020-09" db="EMBL/GenBank/DDBJ databases">
        <title>Marinomonas sp. nov., isolated from the cysticercosis algae of Qingdao, China.</title>
        <authorList>
            <person name="Sun X."/>
        </authorList>
    </citation>
    <scope>NUCLEOTIDE SEQUENCE [LARGE SCALE GENOMIC DNA]</scope>
    <source>
        <strain evidence="17 18">SM2066</strain>
    </source>
</reference>
<dbReference type="SUPFAM" id="SSF53067">
    <property type="entry name" value="Actin-like ATPase domain"/>
    <property type="match status" value="2"/>
</dbReference>
<evidence type="ECO:0000256" key="4">
    <source>
        <dbReference type="ARBA" id="ARBA00005225"/>
    </source>
</evidence>
<comment type="pathway">
    <text evidence="4 16">Cofactor biosynthesis; coenzyme A biosynthesis; CoA from (R)-pantothenate: step 1/5.</text>
</comment>
<feature type="active site" description="Proton acceptor" evidence="16">
    <location>
        <position position="96"/>
    </location>
</feature>
<evidence type="ECO:0000256" key="8">
    <source>
        <dbReference type="ARBA" id="ARBA00022679"/>
    </source>
</evidence>
<dbReference type="EMBL" id="JACYFC010000008">
    <property type="protein sequence ID" value="MBD5772613.1"/>
    <property type="molecule type" value="Genomic_DNA"/>
</dbReference>
<feature type="binding site" evidence="16">
    <location>
        <position position="172"/>
    </location>
    <ligand>
        <name>substrate</name>
    </ligand>
</feature>
<feature type="binding site" evidence="16">
    <location>
        <position position="119"/>
    </location>
    <ligand>
        <name>ATP</name>
        <dbReference type="ChEBI" id="CHEBI:30616"/>
    </ligand>
</feature>
<keyword evidence="7 16" id="KW-0963">Cytoplasm</keyword>
<comment type="caution">
    <text evidence="17">The sequence shown here is derived from an EMBL/GenBank/DDBJ whole genome shotgun (WGS) entry which is preliminary data.</text>
</comment>
<dbReference type="Pfam" id="PF03309">
    <property type="entry name" value="Pan_kinase"/>
    <property type="match status" value="1"/>
</dbReference>
<feature type="binding site" evidence="16">
    <location>
        <position position="87"/>
    </location>
    <ligand>
        <name>substrate</name>
    </ligand>
</feature>
<keyword evidence="11 16" id="KW-0067">ATP-binding</keyword>
<organism evidence="17 18">
    <name type="scientific">Marinomonas colpomeniae</name>
    <dbReference type="NCBI Taxonomy" id="2774408"/>
    <lineage>
        <taxon>Bacteria</taxon>
        <taxon>Pseudomonadati</taxon>
        <taxon>Pseudomonadota</taxon>
        <taxon>Gammaproteobacteria</taxon>
        <taxon>Oceanospirillales</taxon>
        <taxon>Oceanospirillaceae</taxon>
        <taxon>Marinomonas</taxon>
    </lineage>
</organism>
<dbReference type="GO" id="GO:0016301">
    <property type="term" value="F:kinase activity"/>
    <property type="evidence" value="ECO:0007669"/>
    <property type="project" value="UniProtKB-KW"/>
</dbReference>
<evidence type="ECO:0000256" key="2">
    <source>
        <dbReference type="ARBA" id="ARBA00001958"/>
    </source>
</evidence>
<dbReference type="RefSeq" id="WP_191596005.1">
    <property type="nucleotide sequence ID" value="NZ_JACYFC010000008.1"/>
</dbReference>
<gene>
    <name evidence="16" type="primary">coaX</name>
    <name evidence="17" type="ORF">IF202_16380</name>
</gene>
<evidence type="ECO:0000256" key="12">
    <source>
        <dbReference type="ARBA" id="ARBA00022958"/>
    </source>
</evidence>
<keyword evidence="8 16" id="KW-0808">Transferase</keyword>
<keyword evidence="12 16" id="KW-0630">Potassium</keyword>
<dbReference type="NCBIfam" id="TIGR00671">
    <property type="entry name" value="baf"/>
    <property type="match status" value="1"/>
</dbReference>
<dbReference type="CDD" id="cd24015">
    <property type="entry name" value="ASKHA_NBD_PanK-III"/>
    <property type="match status" value="1"/>
</dbReference>
<evidence type="ECO:0000256" key="15">
    <source>
        <dbReference type="ARBA" id="ARBA00040883"/>
    </source>
</evidence>
<feature type="binding site" evidence="16">
    <location>
        <begin position="8"/>
        <end position="15"/>
    </location>
    <ligand>
        <name>ATP</name>
        <dbReference type="ChEBI" id="CHEBI:30616"/>
    </ligand>
</feature>
<comment type="function">
    <text evidence="16">Catalyzes the phosphorylation of pantothenate (Pan), the first step in CoA biosynthesis.</text>
</comment>
<evidence type="ECO:0000256" key="11">
    <source>
        <dbReference type="ARBA" id="ARBA00022840"/>
    </source>
</evidence>
<evidence type="ECO:0000256" key="14">
    <source>
        <dbReference type="ARBA" id="ARBA00038036"/>
    </source>
</evidence>
<dbReference type="InterPro" id="IPR043129">
    <property type="entry name" value="ATPase_NBD"/>
</dbReference>
<evidence type="ECO:0000256" key="9">
    <source>
        <dbReference type="ARBA" id="ARBA00022741"/>
    </source>
</evidence>
<comment type="similarity">
    <text evidence="14 16">Belongs to the type III pantothenate kinase family.</text>
</comment>
<dbReference type="PANTHER" id="PTHR34265:SF1">
    <property type="entry name" value="TYPE III PANTOTHENATE KINASE"/>
    <property type="match status" value="1"/>
</dbReference>
<keyword evidence="18" id="KW-1185">Reference proteome</keyword>
<feature type="binding site" evidence="16">
    <location>
        <begin position="94"/>
        <end position="97"/>
    </location>
    <ligand>
        <name>substrate</name>
    </ligand>
</feature>
<comment type="subcellular location">
    <subcellularLocation>
        <location evidence="3 16">Cytoplasm</location>
    </subcellularLocation>
</comment>
<sequence length="241" mass="26469">MHRVLVVDAGNTIVKFTAFVDADVQWVIRQEACPEDTNFIPDAIYFASVRSEEQGKALISEIETVYPDSALVVLNSELVECGVKNAYKEPQRLGIDRWLSVVAAHHLIEGDVVVVDAGTAIKVDVVNVNGQHLGGYIVPGLTMMEAALISNTARIRYEENEVGVGVGLPDSTARAVTEGCYEMVLGFLERIHLQYQEYKWVATGGDAQSLLDRLGIPVERQPDLVAIGAKLVGDKYMRINR</sequence>
<accession>A0ABR8P2U9</accession>
<comment type="cofactor">
    <cofactor evidence="2">
        <name>K(+)</name>
        <dbReference type="ChEBI" id="CHEBI:29103"/>
    </cofactor>
</comment>
<keyword evidence="16" id="KW-0479">Metal-binding</keyword>
<evidence type="ECO:0000313" key="17">
    <source>
        <dbReference type="EMBL" id="MBD5772613.1"/>
    </source>
</evidence>